<protein>
    <submittedName>
        <fullName evidence="1">Uncharacterized protein</fullName>
    </submittedName>
</protein>
<reference evidence="1" key="1">
    <citation type="submission" date="2023-03" db="EMBL/GenBank/DDBJ databases">
        <title>Chromosome-level genomes of two armyworms, Mythimna separata and Mythimna loreyi, provide insights into the biosynthesis and reception of sex pheromones.</title>
        <authorList>
            <person name="Zhao H."/>
        </authorList>
    </citation>
    <scope>NUCLEOTIDE SEQUENCE</scope>
    <source>
        <strain evidence="1">BeijingLab</strain>
    </source>
</reference>
<keyword evidence="2" id="KW-1185">Reference proteome</keyword>
<evidence type="ECO:0000313" key="2">
    <source>
        <dbReference type="Proteomes" id="UP001231649"/>
    </source>
</evidence>
<name>A0ACC2Q275_9NEOP</name>
<accession>A0ACC2Q275</accession>
<dbReference type="Proteomes" id="UP001231649">
    <property type="component" value="Chromosome 28"/>
</dbReference>
<organism evidence="1 2">
    <name type="scientific">Mythimna loreyi</name>
    <dbReference type="NCBI Taxonomy" id="667449"/>
    <lineage>
        <taxon>Eukaryota</taxon>
        <taxon>Metazoa</taxon>
        <taxon>Ecdysozoa</taxon>
        <taxon>Arthropoda</taxon>
        <taxon>Hexapoda</taxon>
        <taxon>Insecta</taxon>
        <taxon>Pterygota</taxon>
        <taxon>Neoptera</taxon>
        <taxon>Endopterygota</taxon>
        <taxon>Lepidoptera</taxon>
        <taxon>Glossata</taxon>
        <taxon>Ditrysia</taxon>
        <taxon>Noctuoidea</taxon>
        <taxon>Noctuidae</taxon>
        <taxon>Noctuinae</taxon>
        <taxon>Hadenini</taxon>
        <taxon>Mythimna</taxon>
    </lineage>
</organism>
<proteinExistence type="predicted"/>
<gene>
    <name evidence="1" type="ORF">PYW08_010970</name>
</gene>
<evidence type="ECO:0000313" key="1">
    <source>
        <dbReference type="EMBL" id="KAJ8706344.1"/>
    </source>
</evidence>
<comment type="caution">
    <text evidence="1">The sequence shown here is derived from an EMBL/GenBank/DDBJ whole genome shotgun (WGS) entry which is preliminary data.</text>
</comment>
<dbReference type="EMBL" id="CM056804">
    <property type="protein sequence ID" value="KAJ8706344.1"/>
    <property type="molecule type" value="Genomic_DNA"/>
</dbReference>
<sequence length="903" mass="105166">MLKLRVPTKIDNAIAVQNKWLDLLRKAQHIIEIDEAQQQAAAGGMRLKSRSLPPEVVGRNYASYCELVNQMYDAYLNNVQLQRAPYILDIIAVIMKRLYELRNELVHIIVNDYIYVDSALKQLQITPLDIQIVVPYHWPMESRSETVENVLQQLWVDALKRKRRRERPVKAKPPPLVKSESEAVSSEAVAEEEKEEEDSVSPPPSVHTFIPEEYIQSLVIQRHERYRQWHMADVREKALKRKQYFLQSVEPAPIEIRIKAALLIHLVYREFMKIKRQKILNYKRDILLGIAVDPFRKGPSFFEENNKVYEKRRNMRLEMKKYYLEELEQKKTRFIFLRKDKIIDDITDEVRTWIRQWYLGYHLFPQFPFDIEGGTLAVVRGDYPTITEQQEADEEMINATKGKTKEQIMAEKKLAKKEALAKIEADKIAARKEHEALVKSRCDPFSDPGYEIKMSENMRSLIEALQKYRATWSIYDNLPPENFGETIYGYMKPFLVEDIMKEMYFECRKFVDTLMRIDLKMLIKLHQIGYEEKGWTYPKVKARKKPKAPPKVKVVALDDKFFKNSECVFDLGIVTKPTVKFSDIYGDSSYAAYDFNIKDPDASFPPAGYGDIKNRLMLSCVLGCGIQPGAPRRKAVMLLGQERNGKTFLAETVAGELNAVKIDISPEVFTAVSERPQKALTQVFAIAKAFQPAVIFMKNIERVFVKKVPADQRHLNATILRGILGKMVKTSIQNEDKVIFIATCSSPWVAKTKPMLNMFDEILLVPRTDYASLQQFFYKKFQSIRSMPRDYPVQPLAQLCQGFGFAEIIDVFDEVMTPERIVRLNVKELSPAEIIQKFVDRHSEPFTVADYQKLYIDFFIENSELKQDKIDYARINFVRADVYQKAEKRERQKSRKTTKPLNE</sequence>